<evidence type="ECO:0000313" key="2">
    <source>
        <dbReference type="Proteomes" id="UP000078476"/>
    </source>
</evidence>
<proteinExistence type="predicted"/>
<accession>A0A177NHJ4</accession>
<dbReference type="RefSeq" id="WP_066980690.1">
    <property type="nucleotide sequence ID" value="NZ_LUUI01000092.1"/>
</dbReference>
<evidence type="ECO:0000313" key="1">
    <source>
        <dbReference type="EMBL" id="OAI16923.1"/>
    </source>
</evidence>
<sequence>MKSIELRKIRCIDGLHYSFEILESYQASLYMDCCEIQNNNSAVIKVISGSWGFIDALHRIREIAQSTPGINVKHQEMRAFLNATEIAEDFRHYIQHLRGELANDPPNTFPVWGSISWVDPNKPNRCHTAMFGAQIQGTQFSSCVYDRLEGKWVSKVALGIGGKSFNFDLMYEAVVRVRKYLIPAIVEGSSAEIEFHEKLPILTVDVEIPKNA</sequence>
<gene>
    <name evidence="1" type="ORF">A1359_06945</name>
</gene>
<dbReference type="Proteomes" id="UP000078476">
    <property type="component" value="Unassembled WGS sequence"/>
</dbReference>
<comment type="caution">
    <text evidence="1">The sequence shown here is derived from an EMBL/GenBank/DDBJ whole genome shotgun (WGS) entry which is preliminary data.</text>
</comment>
<dbReference type="OrthoDB" id="7062722at2"/>
<name>A0A177NHJ4_9GAMM</name>
<keyword evidence="2" id="KW-1185">Reference proteome</keyword>
<dbReference type="EMBL" id="LUUI01000092">
    <property type="protein sequence ID" value="OAI16923.1"/>
    <property type="molecule type" value="Genomic_DNA"/>
</dbReference>
<protein>
    <submittedName>
        <fullName evidence="1">Uncharacterized protein</fullName>
    </submittedName>
</protein>
<dbReference type="AlphaFoldDB" id="A0A177NHJ4"/>
<organism evidence="1 2">
    <name type="scientific">Methylomonas lenta</name>
    <dbReference type="NCBI Taxonomy" id="980561"/>
    <lineage>
        <taxon>Bacteria</taxon>
        <taxon>Pseudomonadati</taxon>
        <taxon>Pseudomonadota</taxon>
        <taxon>Gammaproteobacteria</taxon>
        <taxon>Methylococcales</taxon>
        <taxon>Methylococcaceae</taxon>
        <taxon>Methylomonas</taxon>
    </lineage>
</organism>
<reference evidence="1 2" key="1">
    <citation type="submission" date="2016-03" db="EMBL/GenBank/DDBJ databases">
        <authorList>
            <person name="Ploux O."/>
        </authorList>
    </citation>
    <scope>NUCLEOTIDE SEQUENCE [LARGE SCALE GENOMIC DNA]</scope>
    <source>
        <strain evidence="1 2">R-45370</strain>
    </source>
</reference>